<dbReference type="Gene3D" id="3.40.50.1820">
    <property type="entry name" value="alpha/beta hydrolase"/>
    <property type="match status" value="1"/>
</dbReference>
<accession>A0A9X2L8E6</accession>
<keyword evidence="4" id="KW-1185">Reference proteome</keyword>
<organism evidence="3 4">
    <name type="scientific">Parvularcula maris</name>
    <dbReference type="NCBI Taxonomy" id="2965077"/>
    <lineage>
        <taxon>Bacteria</taxon>
        <taxon>Pseudomonadati</taxon>
        <taxon>Pseudomonadota</taxon>
        <taxon>Alphaproteobacteria</taxon>
        <taxon>Parvularculales</taxon>
        <taxon>Parvularculaceae</taxon>
        <taxon>Parvularcula</taxon>
    </lineage>
</organism>
<dbReference type="Proteomes" id="UP001142610">
    <property type="component" value="Unassembled WGS sequence"/>
</dbReference>
<dbReference type="PANTHER" id="PTHR48081">
    <property type="entry name" value="AB HYDROLASE SUPERFAMILY PROTEIN C4A8.06C"/>
    <property type="match status" value="1"/>
</dbReference>
<dbReference type="SUPFAM" id="SSF53474">
    <property type="entry name" value="alpha/beta-Hydrolases"/>
    <property type="match status" value="1"/>
</dbReference>
<dbReference type="GO" id="GO:0016787">
    <property type="term" value="F:hydrolase activity"/>
    <property type="evidence" value="ECO:0007669"/>
    <property type="project" value="UniProtKB-KW"/>
</dbReference>
<evidence type="ECO:0000256" key="1">
    <source>
        <dbReference type="ARBA" id="ARBA00022801"/>
    </source>
</evidence>
<dbReference type="InterPro" id="IPR029058">
    <property type="entry name" value="AB_hydrolase_fold"/>
</dbReference>
<feature type="domain" description="Alpha/beta hydrolase fold-3" evidence="2">
    <location>
        <begin position="91"/>
        <end position="297"/>
    </location>
</feature>
<sequence>MLTIDPDLFRPDAISPETQAMNDKIEAFLKDKPTIMELGPVLVRELRAKGEGLLGKQPASELARWETAKALGLEVPVRVFRPEGDLVGVYLHIHGGGHTIGGADFQDQILEDYARRLSCAVVSVEYRLAPENPWPAPADDCEAAAVWLFETAGEMFGTEKIAVGGESAGGHLAAVTVLRMRDNHQKSFVGANLVYGVFDLSGTPALKNWGERNLVLNTPIVYWFAEQLLPKAQFEKADKTDPQYSPLYARLEGLCPALFSVGTADPIIDDTLFMAQRWVAAGNEAELEIYPGGIHAFDQIPGLTIAEEHHGAARAFLKSCFR</sequence>
<dbReference type="AlphaFoldDB" id="A0A9X2L8E6"/>
<evidence type="ECO:0000259" key="2">
    <source>
        <dbReference type="Pfam" id="PF07859"/>
    </source>
</evidence>
<dbReference type="EMBL" id="JANIBC010000003">
    <property type="protein sequence ID" value="MCQ8184975.1"/>
    <property type="molecule type" value="Genomic_DNA"/>
</dbReference>
<dbReference type="InterPro" id="IPR050300">
    <property type="entry name" value="GDXG_lipolytic_enzyme"/>
</dbReference>
<dbReference type="InterPro" id="IPR013094">
    <property type="entry name" value="AB_hydrolase_3"/>
</dbReference>
<evidence type="ECO:0000313" key="3">
    <source>
        <dbReference type="EMBL" id="MCQ8184975.1"/>
    </source>
</evidence>
<gene>
    <name evidence="3" type="ORF">NOG11_06175</name>
</gene>
<reference evidence="3" key="1">
    <citation type="submission" date="2022-07" db="EMBL/GenBank/DDBJ databases">
        <title>Parvularcula maris sp. nov., an algicidal bacterium isolated from seawater.</title>
        <authorList>
            <person name="Li F."/>
        </authorList>
    </citation>
    <scope>NUCLEOTIDE SEQUENCE</scope>
    <source>
        <strain evidence="3">BGMRC 0090</strain>
    </source>
</reference>
<proteinExistence type="predicted"/>
<protein>
    <submittedName>
        <fullName evidence="3">Alpha/beta hydrolase</fullName>
    </submittedName>
</protein>
<dbReference type="PANTHER" id="PTHR48081:SF8">
    <property type="entry name" value="ALPHA_BETA HYDROLASE FOLD-3 DOMAIN-CONTAINING PROTEIN-RELATED"/>
    <property type="match status" value="1"/>
</dbReference>
<dbReference type="Pfam" id="PF07859">
    <property type="entry name" value="Abhydrolase_3"/>
    <property type="match status" value="1"/>
</dbReference>
<evidence type="ECO:0000313" key="4">
    <source>
        <dbReference type="Proteomes" id="UP001142610"/>
    </source>
</evidence>
<name>A0A9X2L8E6_9PROT</name>
<comment type="caution">
    <text evidence="3">The sequence shown here is derived from an EMBL/GenBank/DDBJ whole genome shotgun (WGS) entry which is preliminary data.</text>
</comment>
<dbReference type="RefSeq" id="WP_256618836.1">
    <property type="nucleotide sequence ID" value="NZ_JANIBC010000003.1"/>
</dbReference>
<keyword evidence="1 3" id="KW-0378">Hydrolase</keyword>